<evidence type="ECO:0000313" key="2">
    <source>
        <dbReference type="EMBL" id="ABM61224.1"/>
    </source>
</evidence>
<dbReference type="eggNOG" id="COG5660">
    <property type="taxonomic scope" value="Bacteria"/>
</dbReference>
<proteinExistence type="predicted"/>
<keyword evidence="1" id="KW-1133">Transmembrane helix</keyword>
<keyword evidence="1" id="KW-0472">Membrane</keyword>
<keyword evidence="3" id="KW-1185">Reference proteome</keyword>
<feature type="transmembrane region" description="Helical" evidence="1">
    <location>
        <begin position="90"/>
        <end position="108"/>
    </location>
</feature>
<dbReference type="KEGG" id="hha:Hhal_0436"/>
<dbReference type="AlphaFoldDB" id="A1WU62"/>
<dbReference type="EMBL" id="CP000544">
    <property type="protein sequence ID" value="ABM61224.1"/>
    <property type="molecule type" value="Genomic_DNA"/>
</dbReference>
<protein>
    <submittedName>
        <fullName evidence="2">Putative transmembrane anti-sigma factor</fullName>
    </submittedName>
</protein>
<accession>A1WU62</accession>
<gene>
    <name evidence="2" type="ordered locus">Hhal_0436</name>
</gene>
<evidence type="ECO:0000256" key="1">
    <source>
        <dbReference type="SAM" id="Phobius"/>
    </source>
</evidence>
<dbReference type="Proteomes" id="UP000000647">
    <property type="component" value="Chromosome"/>
</dbReference>
<dbReference type="OrthoDB" id="5793589at2"/>
<keyword evidence="1 2" id="KW-0812">Transmembrane</keyword>
<reference evidence="3" key="1">
    <citation type="submission" date="2006-12" db="EMBL/GenBank/DDBJ databases">
        <title>Complete sequence of Halorhodospira halophila SL1.</title>
        <authorList>
            <consortium name="US DOE Joint Genome Institute"/>
            <person name="Copeland A."/>
            <person name="Lucas S."/>
            <person name="Lapidus A."/>
            <person name="Barry K."/>
            <person name="Detter J.C."/>
            <person name="Glavina del Rio T."/>
            <person name="Hammon N."/>
            <person name="Israni S."/>
            <person name="Dalin E."/>
            <person name="Tice H."/>
            <person name="Pitluck S."/>
            <person name="Saunders E."/>
            <person name="Brettin T."/>
            <person name="Bruce D."/>
            <person name="Han C."/>
            <person name="Tapia R."/>
            <person name="Schmutz J."/>
            <person name="Larimer F."/>
            <person name="Land M."/>
            <person name="Hauser L."/>
            <person name="Kyrpides N."/>
            <person name="Mikhailova N."/>
            <person name="Hoff W."/>
            <person name="Richardson P."/>
        </authorList>
    </citation>
    <scope>NUCLEOTIDE SEQUENCE [LARGE SCALE GENOMIC DNA]</scope>
    <source>
        <strain evidence="3">DSM 244 / SL1</strain>
    </source>
</reference>
<dbReference type="HOGENOM" id="CLU_1249400_0_0_6"/>
<evidence type="ECO:0000313" key="3">
    <source>
        <dbReference type="Proteomes" id="UP000000647"/>
    </source>
</evidence>
<reference evidence="2 3" key="2">
    <citation type="journal article" date="2013" name="Stand. Genomic Sci.">
        <title>Complete genome sequence of Halorhodospira halophila SL1.</title>
        <authorList>
            <person name="Challacombe J.F."/>
            <person name="Majid S."/>
            <person name="Deole R."/>
            <person name="Brettin T.S."/>
            <person name="Bruce D."/>
            <person name="Delano S.F."/>
            <person name="Detter J.C."/>
            <person name="Gleasner C.D."/>
            <person name="Han C.S."/>
            <person name="Misra M."/>
            <person name="Reitenga K.G."/>
            <person name="Mikhailova N."/>
            <person name="Woyke T."/>
            <person name="Pitluck S."/>
            <person name="Nolan M."/>
            <person name="Land M.L."/>
            <person name="Saunders E."/>
            <person name="Tapia R."/>
            <person name="Lapidus A."/>
            <person name="Ivanova N."/>
            <person name="Hoff W.D."/>
        </authorList>
    </citation>
    <scope>NUCLEOTIDE SEQUENCE [LARGE SCALE GENOMIC DNA]</scope>
    <source>
        <strain evidence="3">DSM 244 / SL1</strain>
    </source>
</reference>
<dbReference type="RefSeq" id="WP_011813247.1">
    <property type="nucleotide sequence ID" value="NC_008789.1"/>
</dbReference>
<organism evidence="2 3">
    <name type="scientific">Halorhodospira halophila (strain DSM 244 / SL1)</name>
    <name type="common">Ectothiorhodospira halophila (strain DSM 244 / SL1)</name>
    <dbReference type="NCBI Taxonomy" id="349124"/>
    <lineage>
        <taxon>Bacteria</taxon>
        <taxon>Pseudomonadati</taxon>
        <taxon>Pseudomonadota</taxon>
        <taxon>Gammaproteobacteria</taxon>
        <taxon>Chromatiales</taxon>
        <taxon>Ectothiorhodospiraceae</taxon>
        <taxon>Halorhodospira</taxon>
    </lineage>
</organism>
<sequence length="221" mass="24384">MTERTMDCRECRASLLELEAGELDSARAERCHAHLAACPACRAWHHDGLRLRRHLASLDRRDAVSPGWVAAQLRRARVEHTTGSTVRQRLVAGVAAVAILAGGGLALYDRQPTHPEPPLAETGEGEVQEVRLAIDAERRMEGVRFHVEVPDGFELAGQPSRRLISWEGDLEPGANRLTLPVRGVPGAGIEEGELVTRIEHEGRSRELRLPVTLAQRRESES</sequence>
<dbReference type="STRING" id="349124.Hhal_0436"/>
<name>A1WU62_HALHL</name>